<reference evidence="2" key="1">
    <citation type="submission" date="2023-02" db="EMBL/GenBank/DDBJ databases">
        <title>Polaribacter ponticola sp. nov., isolated from seawater.</title>
        <authorList>
            <person name="Baek J.H."/>
            <person name="Kim J.M."/>
            <person name="Choi D.G."/>
            <person name="Jeon C.O."/>
        </authorList>
    </citation>
    <scope>NUCLEOTIDE SEQUENCE</scope>
    <source>
        <strain evidence="2">MSW5</strain>
    </source>
</reference>
<evidence type="ECO:0000313" key="2">
    <source>
        <dbReference type="EMBL" id="MDD7915112.1"/>
    </source>
</evidence>
<name>A0ABT5SAH5_9FLAO</name>
<keyword evidence="1" id="KW-1133">Transmembrane helix</keyword>
<protein>
    <submittedName>
        <fullName evidence="2">Uncharacterized protein</fullName>
    </submittedName>
</protein>
<organism evidence="2 3">
    <name type="scientific">Polaribacter ponticola</name>
    <dbReference type="NCBI Taxonomy" id="2978475"/>
    <lineage>
        <taxon>Bacteria</taxon>
        <taxon>Pseudomonadati</taxon>
        <taxon>Bacteroidota</taxon>
        <taxon>Flavobacteriia</taxon>
        <taxon>Flavobacteriales</taxon>
        <taxon>Flavobacteriaceae</taxon>
    </lineage>
</organism>
<sequence>MKLKKTYSYALWSAVYLTIVSVGIAAISYFILSEHLGYSIIIISIIALFLTSFLLFNTEQNILYIEG</sequence>
<evidence type="ECO:0000256" key="1">
    <source>
        <dbReference type="SAM" id="Phobius"/>
    </source>
</evidence>
<accession>A0ABT5SAH5</accession>
<keyword evidence="3" id="KW-1185">Reference proteome</keyword>
<gene>
    <name evidence="2" type="ORF">N5A56_012125</name>
</gene>
<feature type="transmembrane region" description="Helical" evidence="1">
    <location>
        <begin position="38"/>
        <end position="56"/>
    </location>
</feature>
<dbReference type="Proteomes" id="UP001151478">
    <property type="component" value="Unassembled WGS sequence"/>
</dbReference>
<comment type="caution">
    <text evidence="2">The sequence shown here is derived from an EMBL/GenBank/DDBJ whole genome shotgun (WGS) entry which is preliminary data.</text>
</comment>
<evidence type="ECO:0000313" key="3">
    <source>
        <dbReference type="Proteomes" id="UP001151478"/>
    </source>
</evidence>
<dbReference type="EMBL" id="JAOSLC020000003">
    <property type="protein sequence ID" value="MDD7915112.1"/>
    <property type="molecule type" value="Genomic_DNA"/>
</dbReference>
<feature type="transmembrane region" description="Helical" evidence="1">
    <location>
        <begin position="9"/>
        <end position="32"/>
    </location>
</feature>
<proteinExistence type="predicted"/>
<keyword evidence="1" id="KW-0472">Membrane</keyword>
<keyword evidence="1" id="KW-0812">Transmembrane</keyword>